<feature type="chain" id="PRO_5022885511" description="Planctomycete cytochrome C" evidence="1">
    <location>
        <begin position="30"/>
        <end position="800"/>
    </location>
</feature>
<evidence type="ECO:0008006" key="10">
    <source>
        <dbReference type="Google" id="ProtNLM"/>
    </source>
</evidence>
<dbReference type="InterPro" id="IPR011478">
    <property type="entry name" value="DUF1585"/>
</dbReference>
<dbReference type="InterPro" id="IPR013043">
    <property type="entry name" value="DUF1595"/>
</dbReference>
<dbReference type="InterPro" id="IPR013039">
    <property type="entry name" value="DUF1588"/>
</dbReference>
<dbReference type="Pfam" id="PF07637">
    <property type="entry name" value="PSD5"/>
    <property type="match status" value="1"/>
</dbReference>
<dbReference type="AlphaFoldDB" id="A0A5C6FBC7"/>
<dbReference type="Pfam" id="PF07627">
    <property type="entry name" value="PSCyt3"/>
    <property type="match status" value="1"/>
</dbReference>
<reference evidence="8 9" key="1">
    <citation type="submission" date="2019-02" db="EMBL/GenBank/DDBJ databases">
        <title>Deep-cultivation of Planctomycetes and their phenomic and genomic characterization uncovers novel biology.</title>
        <authorList>
            <person name="Wiegand S."/>
            <person name="Jogler M."/>
            <person name="Boedeker C."/>
            <person name="Pinto D."/>
            <person name="Vollmers J."/>
            <person name="Rivas-Marin E."/>
            <person name="Kohn T."/>
            <person name="Peeters S.H."/>
            <person name="Heuer A."/>
            <person name="Rast P."/>
            <person name="Oberbeckmann S."/>
            <person name="Bunk B."/>
            <person name="Jeske O."/>
            <person name="Meyerdierks A."/>
            <person name="Storesund J.E."/>
            <person name="Kallscheuer N."/>
            <person name="Luecker S."/>
            <person name="Lage O.M."/>
            <person name="Pohl T."/>
            <person name="Merkel B.J."/>
            <person name="Hornburger P."/>
            <person name="Mueller R.-W."/>
            <person name="Bruemmer F."/>
            <person name="Labrenz M."/>
            <person name="Spormann A.M."/>
            <person name="Op Den Camp H."/>
            <person name="Overmann J."/>
            <person name="Amann R."/>
            <person name="Jetten M.S.M."/>
            <person name="Mascher T."/>
            <person name="Medema M.H."/>
            <person name="Devos D.P."/>
            <person name="Kaster A.-K."/>
            <person name="Ovreas L."/>
            <person name="Rohde M."/>
            <person name="Galperin M.Y."/>
            <person name="Jogler C."/>
        </authorList>
    </citation>
    <scope>NUCLEOTIDE SEQUENCE [LARGE SCALE GENOMIC DNA]</scope>
    <source>
        <strain evidence="8 9">Poly59</strain>
    </source>
</reference>
<evidence type="ECO:0000313" key="9">
    <source>
        <dbReference type="Proteomes" id="UP000317977"/>
    </source>
</evidence>
<feature type="domain" description="DUF1585" evidence="2">
    <location>
        <begin position="724"/>
        <end position="797"/>
    </location>
</feature>
<dbReference type="InterPro" id="IPR013042">
    <property type="entry name" value="DUF1592"/>
</dbReference>
<sequence length="800" mass="88878" precursor="true">MSRFHRIRSVGLGCAIAFAVSLVAGPVSAVEAKLDTVEFLNHNCMDCHDGPNADGGFDIASLGTDLSDSKTMSRWIRVFDRVNDGEMPPKDGGELDPDEADSFLNETSLWLHDFQKAEFDKAGRVRSRRLTNAQLERTLQDLLAVDIPLARLMPEEQRSDGFTGIADHQSISHFQLDSHLTVVDAALDAAVTRVTDAENHFHRDYDARALARARPLSRCRDPEMIDGKAVVWSSTLVFYGRITSTTVKESGWYRITFDASAINKPKEGGVWCSVRTGRCVSGAPLFSWVGAFEAEQQPTTHIYEAWIPAGHMIEIRPGDETLKRARFNGGQVGAGEGGPQNVPGVALHSMTVDRIHPAGSLSVARRNLLGDLNVKIDTKAKRIDLVSDNPLGDMSKQLRRFATRAFRRPVSEIELQPYRQWMRESLESGVSPIDALLASYRAILCSPRFMYFVEPPGPLDDFAIATRLSYLLRGSMPDAVLTKLARDGKLQDPQVIRGQVDRLLEGKYASQFVRDFADQWLDMSQIEFTEPDRKLYRDFDVVVQNAMLDETHQYLEDLIKTNAGADKLIRSDFTFLNSRLARYYEIEGVDGDELRKVKLPSDSPRGGLLSQGSILKVTANGTNTSPVLRGVWVSERILGTPIPPPPESVPAVEPDIRGAKTIREQLQKHLSDVSCNGCHQNIDPPGYALENFDAGGRWRDQYIQVNGGKSRRGLPVDASFVTADGLSFNNFDEYRKIVCDDIRPVARNFAGQLMTYGTGGSIQFADRYELDQIVESTAGDNYGLRSLLYAVVTSPTFLNK</sequence>
<dbReference type="InterPro" id="IPR013036">
    <property type="entry name" value="DUF1587"/>
</dbReference>
<feature type="domain" description="DUF1588" evidence="4">
    <location>
        <begin position="605"/>
        <end position="701"/>
    </location>
</feature>
<feature type="domain" description="DUF1587" evidence="3">
    <location>
        <begin position="128"/>
        <end position="191"/>
    </location>
</feature>
<dbReference type="OrthoDB" id="175242at2"/>
<proteinExistence type="predicted"/>
<protein>
    <recommendedName>
        <fullName evidence="10">Planctomycete cytochrome C</fullName>
    </recommendedName>
</protein>
<dbReference type="EMBL" id="SJPX01000001">
    <property type="protein sequence ID" value="TWU57847.1"/>
    <property type="molecule type" value="Genomic_DNA"/>
</dbReference>
<evidence type="ECO:0000259" key="7">
    <source>
        <dbReference type="Pfam" id="PF07637"/>
    </source>
</evidence>
<dbReference type="Pfam" id="PF07626">
    <property type="entry name" value="PSD3"/>
    <property type="match status" value="1"/>
</dbReference>
<evidence type="ECO:0000259" key="3">
    <source>
        <dbReference type="Pfam" id="PF07626"/>
    </source>
</evidence>
<gene>
    <name evidence="8" type="ORF">Poly59_07560</name>
</gene>
<evidence type="ECO:0000259" key="2">
    <source>
        <dbReference type="Pfam" id="PF07624"/>
    </source>
</evidence>
<evidence type="ECO:0000259" key="6">
    <source>
        <dbReference type="Pfam" id="PF07635"/>
    </source>
</evidence>
<evidence type="ECO:0000256" key="1">
    <source>
        <dbReference type="SAM" id="SignalP"/>
    </source>
</evidence>
<dbReference type="Pfam" id="PF07635">
    <property type="entry name" value="PSCyt1"/>
    <property type="match status" value="1"/>
</dbReference>
<dbReference type="InterPro" id="IPR011429">
    <property type="entry name" value="Cyt_c_Planctomycete-type"/>
</dbReference>
<feature type="domain" description="DUF1595" evidence="7">
    <location>
        <begin position="396"/>
        <end position="454"/>
    </location>
</feature>
<evidence type="ECO:0000259" key="5">
    <source>
        <dbReference type="Pfam" id="PF07631"/>
    </source>
</evidence>
<dbReference type="Pfam" id="PF07624">
    <property type="entry name" value="PSD2"/>
    <property type="match status" value="1"/>
</dbReference>
<comment type="caution">
    <text evidence="8">The sequence shown here is derived from an EMBL/GenBank/DDBJ whole genome shotgun (WGS) entry which is preliminary data.</text>
</comment>
<evidence type="ECO:0000313" key="8">
    <source>
        <dbReference type="EMBL" id="TWU57847.1"/>
    </source>
</evidence>
<evidence type="ECO:0000259" key="4">
    <source>
        <dbReference type="Pfam" id="PF07627"/>
    </source>
</evidence>
<feature type="domain" description="DUF1592" evidence="5">
    <location>
        <begin position="459"/>
        <end position="586"/>
    </location>
</feature>
<organism evidence="8 9">
    <name type="scientific">Rubripirellula reticaptiva</name>
    <dbReference type="NCBI Taxonomy" id="2528013"/>
    <lineage>
        <taxon>Bacteria</taxon>
        <taxon>Pseudomonadati</taxon>
        <taxon>Planctomycetota</taxon>
        <taxon>Planctomycetia</taxon>
        <taxon>Pirellulales</taxon>
        <taxon>Pirellulaceae</taxon>
        <taxon>Rubripirellula</taxon>
    </lineage>
</organism>
<dbReference type="Proteomes" id="UP000317977">
    <property type="component" value="Unassembled WGS sequence"/>
</dbReference>
<feature type="signal peptide" evidence="1">
    <location>
        <begin position="1"/>
        <end position="29"/>
    </location>
</feature>
<keyword evidence="9" id="KW-1185">Reference proteome</keyword>
<name>A0A5C6FBC7_9BACT</name>
<keyword evidence="1" id="KW-0732">Signal</keyword>
<dbReference type="Pfam" id="PF07631">
    <property type="entry name" value="PSD4"/>
    <property type="match status" value="1"/>
</dbReference>
<feature type="domain" description="Cytochrome C Planctomycete-type" evidence="6">
    <location>
        <begin position="44"/>
        <end position="91"/>
    </location>
</feature>
<accession>A0A5C6FBC7</accession>